<reference evidence="1" key="1">
    <citation type="thesis" date="2020" institute="ProQuest LLC" country="789 East Eisenhower Parkway, Ann Arbor, MI, USA">
        <title>Comparative Genomics and Chromosome Evolution.</title>
        <authorList>
            <person name="Mudd A.B."/>
        </authorList>
    </citation>
    <scope>NUCLEOTIDE SEQUENCE</scope>
    <source>
        <strain evidence="1">237g6f4</strain>
        <tissue evidence="1">Blood</tissue>
    </source>
</reference>
<accession>A0AAV7DHM0</accession>
<evidence type="ECO:0000313" key="1">
    <source>
        <dbReference type="EMBL" id="KAG8596998.1"/>
    </source>
</evidence>
<sequence length="83" mass="9534">MMQEAPVTLLKHKVACGCLTDSELMDRVTDMNSFHIGTYKYKVTIHYWSHTVFVLVLTKDNTIGIEHKWKSGVWKRLGGLVIL</sequence>
<name>A0AAV7DHM0_ENGPU</name>
<evidence type="ECO:0000313" key="2">
    <source>
        <dbReference type="Proteomes" id="UP000824782"/>
    </source>
</evidence>
<protein>
    <recommendedName>
        <fullName evidence="3">Dynein light chain</fullName>
    </recommendedName>
</protein>
<gene>
    <name evidence="1" type="ORF">GDO81_002134</name>
</gene>
<dbReference type="AlphaFoldDB" id="A0AAV7DHM0"/>
<dbReference type="Proteomes" id="UP000824782">
    <property type="component" value="Unassembled WGS sequence"/>
</dbReference>
<dbReference type="EMBL" id="WNYA01000001">
    <property type="protein sequence ID" value="KAG8596998.1"/>
    <property type="molecule type" value="Genomic_DNA"/>
</dbReference>
<proteinExistence type="predicted"/>
<comment type="caution">
    <text evidence="1">The sequence shown here is derived from an EMBL/GenBank/DDBJ whole genome shotgun (WGS) entry which is preliminary data.</text>
</comment>
<organism evidence="1 2">
    <name type="scientific">Engystomops pustulosus</name>
    <name type="common">Tungara frog</name>
    <name type="synonym">Physalaemus pustulosus</name>
    <dbReference type="NCBI Taxonomy" id="76066"/>
    <lineage>
        <taxon>Eukaryota</taxon>
        <taxon>Metazoa</taxon>
        <taxon>Chordata</taxon>
        <taxon>Craniata</taxon>
        <taxon>Vertebrata</taxon>
        <taxon>Euteleostomi</taxon>
        <taxon>Amphibia</taxon>
        <taxon>Batrachia</taxon>
        <taxon>Anura</taxon>
        <taxon>Neobatrachia</taxon>
        <taxon>Hyloidea</taxon>
        <taxon>Leptodactylidae</taxon>
        <taxon>Leiuperinae</taxon>
        <taxon>Engystomops</taxon>
    </lineage>
</organism>
<evidence type="ECO:0008006" key="3">
    <source>
        <dbReference type="Google" id="ProtNLM"/>
    </source>
</evidence>
<keyword evidence="2" id="KW-1185">Reference proteome</keyword>